<evidence type="ECO:0008006" key="2">
    <source>
        <dbReference type="Google" id="ProtNLM"/>
    </source>
</evidence>
<protein>
    <recommendedName>
        <fullName evidence="2">LPS-assembly lipoprotein</fullName>
    </recommendedName>
</protein>
<dbReference type="Pfam" id="PF04390">
    <property type="entry name" value="LptE"/>
    <property type="match status" value="1"/>
</dbReference>
<accession>A0A154IRF2</accession>
<proteinExistence type="predicted"/>
<organism evidence="1">
    <name type="scientific">Rhizobium leguminosarum</name>
    <dbReference type="NCBI Taxonomy" id="384"/>
    <lineage>
        <taxon>Bacteria</taxon>
        <taxon>Pseudomonadati</taxon>
        <taxon>Pseudomonadota</taxon>
        <taxon>Alphaproteobacteria</taxon>
        <taxon>Hyphomicrobiales</taxon>
        <taxon>Rhizobiaceae</taxon>
        <taxon>Rhizobium/Agrobacterium group</taxon>
        <taxon>Rhizobium</taxon>
    </lineage>
</organism>
<dbReference type="GO" id="GO:0019867">
    <property type="term" value="C:outer membrane"/>
    <property type="evidence" value="ECO:0007669"/>
    <property type="project" value="InterPro"/>
</dbReference>
<gene>
    <name evidence="1" type="ORF">A4A59_07480</name>
</gene>
<dbReference type="RefSeq" id="WP_062939962.1">
    <property type="nucleotide sequence ID" value="NZ_CP171844.1"/>
</dbReference>
<dbReference type="AlphaFoldDB" id="A0A154IRF2"/>
<evidence type="ECO:0000313" key="1">
    <source>
        <dbReference type="EMBL" id="KZB03103.1"/>
    </source>
</evidence>
<sequence>MSFDIACKLARNAGIAMIVASAAFLSACQVRPLYSESSDVVEKLSSVGFSPASSRVEQQVRNRLIFLASRGAGEAVNPQYQVEIRATTSVADTLLTDSTDTSRAGRVTVSVTYTLRSATDNHVIKAGSRSTTALVDFSEQEFAKQRAIRDAENRAADQVAEFVGADIAAALSR</sequence>
<comment type="caution">
    <text evidence="1">The sequence shown here is derived from an EMBL/GenBank/DDBJ whole genome shotgun (WGS) entry which is preliminary data.</text>
</comment>
<dbReference type="InterPro" id="IPR007485">
    <property type="entry name" value="LPS_assembly_LptE"/>
</dbReference>
<dbReference type="GO" id="GO:0043165">
    <property type="term" value="P:Gram-negative-bacterium-type cell outer membrane assembly"/>
    <property type="evidence" value="ECO:0007669"/>
    <property type="project" value="InterPro"/>
</dbReference>
<dbReference type="Gene3D" id="3.30.160.150">
    <property type="entry name" value="Lipoprotein like domain"/>
    <property type="match status" value="1"/>
</dbReference>
<dbReference type="EMBL" id="LVYU01000013">
    <property type="protein sequence ID" value="KZB03103.1"/>
    <property type="molecule type" value="Genomic_DNA"/>
</dbReference>
<name>A0A154IRF2_RHILE</name>
<reference evidence="1" key="1">
    <citation type="submission" date="2016-03" db="EMBL/GenBank/DDBJ databases">
        <title>Microsymbionts genomes from the relict species Vavilovia formosa.</title>
        <authorList>
            <person name="Chirak E."/>
            <person name="Kimeklis A."/>
            <person name="Kopat V."/>
            <person name="Andronov E."/>
        </authorList>
    </citation>
    <scope>NUCLEOTIDE SEQUENCE [LARGE SCALE GENOMIC DNA]</scope>
    <source>
        <strain evidence="1">Vaf12</strain>
    </source>
</reference>